<dbReference type="VEuPathDB" id="FungiDB:PC110_g23791"/>
<name>A0A329R4Y1_9STRA</name>
<dbReference type="AlphaFoldDB" id="A0A329R4Y1"/>
<dbReference type="OrthoDB" id="10385647at2759"/>
<feature type="non-terminal residue" evidence="2">
    <location>
        <position position="49"/>
    </location>
</feature>
<gene>
    <name evidence="2" type="ORF">PC110_g23791</name>
</gene>
<comment type="caution">
    <text evidence="2">The sequence shown here is derived from an EMBL/GenBank/DDBJ whole genome shotgun (WGS) entry which is preliminary data.</text>
</comment>
<accession>A0A329R4Y1</accession>
<reference evidence="2 3" key="1">
    <citation type="submission" date="2018-01" db="EMBL/GenBank/DDBJ databases">
        <title>Draft genome of the strawberry crown rot pathogen Phytophthora cactorum.</title>
        <authorList>
            <person name="Armitage A.D."/>
            <person name="Lysoe E."/>
            <person name="Nellist C.F."/>
            <person name="Harrison R.J."/>
            <person name="Brurberg M.B."/>
        </authorList>
    </citation>
    <scope>NUCLEOTIDE SEQUENCE [LARGE SCALE GENOMIC DNA]</scope>
    <source>
        <strain evidence="2 3">10300</strain>
    </source>
</reference>
<organism evidence="2 3">
    <name type="scientific">Phytophthora cactorum</name>
    <dbReference type="NCBI Taxonomy" id="29920"/>
    <lineage>
        <taxon>Eukaryota</taxon>
        <taxon>Sar</taxon>
        <taxon>Stramenopiles</taxon>
        <taxon>Oomycota</taxon>
        <taxon>Peronosporomycetes</taxon>
        <taxon>Peronosporales</taxon>
        <taxon>Peronosporaceae</taxon>
        <taxon>Phytophthora</taxon>
    </lineage>
</organism>
<keyword evidence="3" id="KW-1185">Reference proteome</keyword>
<dbReference type="Proteomes" id="UP000251314">
    <property type="component" value="Unassembled WGS sequence"/>
</dbReference>
<dbReference type="EMBL" id="MJFZ01004296">
    <property type="protein sequence ID" value="RAW19767.1"/>
    <property type="molecule type" value="Genomic_DNA"/>
</dbReference>
<evidence type="ECO:0000313" key="2">
    <source>
        <dbReference type="EMBL" id="RAW19767.1"/>
    </source>
</evidence>
<evidence type="ECO:0000256" key="1">
    <source>
        <dbReference type="SAM" id="MobiDB-lite"/>
    </source>
</evidence>
<proteinExistence type="predicted"/>
<feature type="region of interest" description="Disordered" evidence="1">
    <location>
        <begin position="1"/>
        <end position="49"/>
    </location>
</feature>
<sequence length="49" mass="5050">MPRVGASRGAKTHIKPAAAKQQTKSSKPRGKDSALQEATEVASKAVTSS</sequence>
<protein>
    <submittedName>
        <fullName evidence="2">Uncharacterized protein</fullName>
    </submittedName>
</protein>
<evidence type="ECO:0000313" key="3">
    <source>
        <dbReference type="Proteomes" id="UP000251314"/>
    </source>
</evidence>